<evidence type="ECO:0000256" key="1">
    <source>
        <dbReference type="ARBA" id="ARBA00010493"/>
    </source>
</evidence>
<dbReference type="Proteomes" id="UP000192342">
    <property type="component" value="Unassembled WGS sequence"/>
</dbReference>
<accession>A0A1Y1SDF9</accession>
<dbReference type="InterPro" id="IPR000905">
    <property type="entry name" value="Gcp-like_dom"/>
</dbReference>
<dbReference type="NCBIfam" id="TIGR03725">
    <property type="entry name" value="T6A_YeaZ"/>
    <property type="match status" value="1"/>
</dbReference>
<keyword evidence="6" id="KW-1185">Reference proteome</keyword>
<dbReference type="GO" id="GO:0002949">
    <property type="term" value="P:tRNA threonylcarbamoyladenosine modification"/>
    <property type="evidence" value="ECO:0007669"/>
    <property type="project" value="InterPro"/>
</dbReference>
<dbReference type="InterPro" id="IPR043129">
    <property type="entry name" value="ATPase_NBD"/>
</dbReference>
<keyword evidence="5" id="KW-0378">Hydrolase</keyword>
<dbReference type="Pfam" id="PF00814">
    <property type="entry name" value="TsaD"/>
    <property type="match status" value="1"/>
</dbReference>
<dbReference type="AlphaFoldDB" id="A0A1Y1SDF9"/>
<dbReference type="GO" id="GO:0008233">
    <property type="term" value="F:peptidase activity"/>
    <property type="evidence" value="ECO:0007669"/>
    <property type="project" value="UniProtKB-KW"/>
</dbReference>
<dbReference type="SUPFAM" id="SSF53067">
    <property type="entry name" value="Actin-like ATPase domain"/>
    <property type="match status" value="2"/>
</dbReference>
<protein>
    <recommendedName>
        <fullName evidence="2">tRNA threonylcarbamoyladenosine biosynthesis protein TsaB</fullName>
    </recommendedName>
    <alternativeName>
        <fullName evidence="3">t(6)A37 threonylcarbamoyladenosine biosynthesis protein TsaB</fullName>
    </alternativeName>
</protein>
<feature type="domain" description="Gcp-like" evidence="4">
    <location>
        <begin position="43"/>
        <end position="128"/>
    </location>
</feature>
<comment type="similarity">
    <text evidence="1">Belongs to the KAE1 / TsaD family. TsaB subfamily.</text>
</comment>
<reference evidence="5 6" key="1">
    <citation type="submission" date="2013-04" db="EMBL/GenBank/DDBJ databases">
        <title>Oceanococcus atlanticus 22II-S10r2 Genome Sequencing.</title>
        <authorList>
            <person name="Lai Q."/>
            <person name="Li G."/>
            <person name="Shao Z."/>
        </authorList>
    </citation>
    <scope>NUCLEOTIDE SEQUENCE [LARGE SCALE GENOMIC DNA]</scope>
    <source>
        <strain evidence="5 6">22II-S10r2</strain>
    </source>
</reference>
<dbReference type="EMBL" id="AQQV01000003">
    <property type="protein sequence ID" value="ORE86224.1"/>
    <property type="molecule type" value="Genomic_DNA"/>
</dbReference>
<keyword evidence="5" id="KW-0645">Protease</keyword>
<organism evidence="5 6">
    <name type="scientific">Oceanococcus atlanticus</name>
    <dbReference type="NCBI Taxonomy" id="1317117"/>
    <lineage>
        <taxon>Bacteria</taxon>
        <taxon>Pseudomonadati</taxon>
        <taxon>Pseudomonadota</taxon>
        <taxon>Gammaproteobacteria</taxon>
        <taxon>Chromatiales</taxon>
        <taxon>Oceanococcaceae</taxon>
        <taxon>Oceanococcus</taxon>
    </lineage>
</organism>
<dbReference type="Gene3D" id="3.30.420.40">
    <property type="match status" value="2"/>
</dbReference>
<name>A0A1Y1SDF9_9GAMM</name>
<sequence length="224" mass="23927">MNLLVVDSADGQASVALLQGDALDLRVNQDTRDSLSWLQQQVEALRQTFADWSTLDALVCGVGPGGFTGVRVAVGYVQGLGLATGLPCLPVNSLDALAWRLYLDGARGPAWIALDARMNQLYAARYNLAQGPQREGDLQLLDADALVDQLSPDCLFAGPGFEAWPEHYAQHTHAGLRLDAAAVALAARHMGLDAAGPAAELQPLYLRNQVAKTLAERRAEKNAS</sequence>
<dbReference type="STRING" id="1317117.ATO7_13043"/>
<dbReference type="OrthoDB" id="9809995at2"/>
<gene>
    <name evidence="5" type="ORF">ATO7_13043</name>
</gene>
<evidence type="ECO:0000313" key="6">
    <source>
        <dbReference type="Proteomes" id="UP000192342"/>
    </source>
</evidence>
<evidence type="ECO:0000313" key="5">
    <source>
        <dbReference type="EMBL" id="ORE86224.1"/>
    </source>
</evidence>
<proteinExistence type="inferred from homology"/>
<dbReference type="RefSeq" id="WP_083562408.1">
    <property type="nucleotide sequence ID" value="NZ_AQQV01000003.1"/>
</dbReference>
<evidence type="ECO:0000259" key="4">
    <source>
        <dbReference type="Pfam" id="PF00814"/>
    </source>
</evidence>
<evidence type="ECO:0000256" key="2">
    <source>
        <dbReference type="ARBA" id="ARBA00019012"/>
    </source>
</evidence>
<comment type="caution">
    <text evidence="5">The sequence shown here is derived from an EMBL/GenBank/DDBJ whole genome shotgun (WGS) entry which is preliminary data.</text>
</comment>
<evidence type="ECO:0000256" key="3">
    <source>
        <dbReference type="ARBA" id="ARBA00032446"/>
    </source>
</evidence>
<dbReference type="GO" id="GO:0006508">
    <property type="term" value="P:proteolysis"/>
    <property type="evidence" value="ECO:0007669"/>
    <property type="project" value="UniProtKB-KW"/>
</dbReference>
<dbReference type="InterPro" id="IPR022496">
    <property type="entry name" value="T6A_TsaB"/>
</dbReference>